<evidence type="ECO:0000313" key="7">
    <source>
        <dbReference type="Proteomes" id="UP000323824"/>
    </source>
</evidence>
<dbReference type="GO" id="GO:0003676">
    <property type="term" value="F:nucleic acid binding"/>
    <property type="evidence" value="ECO:0007669"/>
    <property type="project" value="InterPro"/>
</dbReference>
<comment type="catalytic activity">
    <reaction evidence="5">
        <text>a 2'-deoxyadenosine in DNA + S-adenosyl-L-methionine = an N(6)-methyl-2'-deoxyadenosine in DNA + S-adenosyl-L-homocysteine + H(+)</text>
        <dbReference type="Rhea" id="RHEA:15197"/>
        <dbReference type="Rhea" id="RHEA-COMP:12418"/>
        <dbReference type="Rhea" id="RHEA-COMP:12419"/>
        <dbReference type="ChEBI" id="CHEBI:15378"/>
        <dbReference type="ChEBI" id="CHEBI:57856"/>
        <dbReference type="ChEBI" id="CHEBI:59789"/>
        <dbReference type="ChEBI" id="CHEBI:90615"/>
        <dbReference type="ChEBI" id="CHEBI:90616"/>
        <dbReference type="EC" id="2.1.1.72"/>
    </reaction>
</comment>
<keyword evidence="3 6" id="KW-0808">Transferase</keyword>
<keyword evidence="7" id="KW-1185">Reference proteome</keyword>
<evidence type="ECO:0000256" key="5">
    <source>
        <dbReference type="ARBA" id="ARBA00047942"/>
    </source>
</evidence>
<dbReference type="InterPro" id="IPR012327">
    <property type="entry name" value="MeTrfase_D12"/>
</dbReference>
<reference evidence="6 7" key="1">
    <citation type="submission" date="2019-02" db="EMBL/GenBank/DDBJ databases">
        <authorList>
            <person name="Fomenkov A."/>
            <person name="Dubinina G."/>
            <person name="Grabovich M."/>
            <person name="Vincze T."/>
            <person name="Roberts R.J."/>
        </authorList>
    </citation>
    <scope>NUCLEOTIDE SEQUENCE [LARGE SCALE GENOMIC DNA]</scope>
    <source>
        <strain evidence="6 7">P</strain>
    </source>
</reference>
<dbReference type="SUPFAM" id="SSF53335">
    <property type="entry name" value="S-adenosyl-L-methionine-dependent methyltransferases"/>
    <property type="match status" value="1"/>
</dbReference>
<evidence type="ECO:0000256" key="4">
    <source>
        <dbReference type="ARBA" id="ARBA00022691"/>
    </source>
</evidence>
<dbReference type="PROSITE" id="PS00092">
    <property type="entry name" value="N6_MTASE"/>
    <property type="match status" value="1"/>
</dbReference>
<sequence>MIDTPYLTKQLIAYIGNKRSLLPFLSNVFDSLPLKENTIFQDPFSGSGAVSRLGKSKGFEVHSNDWEYYSYIVNSCYIGINKEETGNLFKEYGGLNKVFKMFESLDNSFTPYISKHYAPKDTNSADYVTERLFYTRENAIFIDRARSLIEEMYPGSLLSQRKLKEKNILLSSLLYEVSTHANTSGVFKACHKGFGGHGKDALGRILAPMKMEIPRLIDNYKSHTVSKMDALDFVKGKTTDICYLDPPYNMHQYGSNYFMLNTVALWDKPEVNGARGLDGRYLEKAGIRKDWKSTKSPYCYKKQAPDSFRDLMENIDSRHIILSYNTEGIIPFNELFDIMERQGKVNLHIKDYTLYRGGKQSLSRKNHNMELLLVVDREGKPDGKDRASVERFLKERRVLNQLRMPFNPDKISKNFFINGSKVQLSNNLDELRMFKEYKFMDQPDNLNCLSSVELGILYKKLDKSLCKDNFEETKVLISILEKESDKKNITKIQKRILVVYKKLAFKKYIDIFYEVTRILNKKIKDENKNFLGMEDKIQEIESIAKLRFEG</sequence>
<evidence type="ECO:0000256" key="3">
    <source>
        <dbReference type="ARBA" id="ARBA00022679"/>
    </source>
</evidence>
<gene>
    <name evidence="6" type="ORF">EW093_05245</name>
</gene>
<reference evidence="6 7" key="2">
    <citation type="submission" date="2019-09" db="EMBL/GenBank/DDBJ databases">
        <title>Complete Genome Sequence and Methylome Analysis of free living Spirochaetas.</title>
        <authorList>
            <person name="Leshcheva N."/>
            <person name="Mikheeva N."/>
        </authorList>
    </citation>
    <scope>NUCLEOTIDE SEQUENCE [LARGE SCALE GENOMIC DNA]</scope>
    <source>
        <strain evidence="6 7">P</strain>
    </source>
</reference>
<proteinExistence type="predicted"/>
<dbReference type="InterPro" id="IPR029063">
    <property type="entry name" value="SAM-dependent_MTases_sf"/>
</dbReference>
<evidence type="ECO:0000313" key="6">
    <source>
        <dbReference type="EMBL" id="QEN04130.1"/>
    </source>
</evidence>
<dbReference type="RefSeq" id="WP_149567387.1">
    <property type="nucleotide sequence ID" value="NZ_CP035807.1"/>
</dbReference>
<dbReference type="Pfam" id="PF02086">
    <property type="entry name" value="MethyltransfD12"/>
    <property type="match status" value="1"/>
</dbReference>
<dbReference type="KEGG" id="sper:EW093_05245"/>
<dbReference type="AlphaFoldDB" id="A0A5C1QAQ1"/>
<protein>
    <recommendedName>
        <fullName evidence="1">site-specific DNA-methyltransferase (adenine-specific)</fullName>
        <ecNumber evidence="1">2.1.1.72</ecNumber>
    </recommendedName>
</protein>
<evidence type="ECO:0000256" key="1">
    <source>
        <dbReference type="ARBA" id="ARBA00011900"/>
    </source>
</evidence>
<keyword evidence="2 6" id="KW-0489">Methyltransferase</keyword>
<evidence type="ECO:0000256" key="2">
    <source>
        <dbReference type="ARBA" id="ARBA00022603"/>
    </source>
</evidence>
<dbReference type="PRINTS" id="PR00505">
    <property type="entry name" value="D12N6MTFRASE"/>
</dbReference>
<dbReference type="EC" id="2.1.1.72" evidence="1"/>
<organism evidence="6 7">
    <name type="scientific">Thiospirochaeta perfilievii</name>
    <dbReference type="NCBI Taxonomy" id="252967"/>
    <lineage>
        <taxon>Bacteria</taxon>
        <taxon>Pseudomonadati</taxon>
        <taxon>Spirochaetota</taxon>
        <taxon>Spirochaetia</taxon>
        <taxon>Spirochaetales</taxon>
        <taxon>Spirochaetaceae</taxon>
        <taxon>Thiospirochaeta</taxon>
    </lineage>
</organism>
<dbReference type="OrthoDB" id="9805629at2"/>
<dbReference type="Proteomes" id="UP000323824">
    <property type="component" value="Chromosome"/>
</dbReference>
<dbReference type="InterPro" id="IPR002052">
    <property type="entry name" value="DNA_methylase_N6_adenine_CS"/>
</dbReference>
<dbReference type="EMBL" id="CP035807">
    <property type="protein sequence ID" value="QEN04130.1"/>
    <property type="molecule type" value="Genomic_DNA"/>
</dbReference>
<dbReference type="GO" id="GO:0009307">
    <property type="term" value="P:DNA restriction-modification system"/>
    <property type="evidence" value="ECO:0007669"/>
    <property type="project" value="InterPro"/>
</dbReference>
<name>A0A5C1QAQ1_9SPIO</name>
<accession>A0A5C1QAQ1</accession>
<keyword evidence="4" id="KW-0949">S-adenosyl-L-methionine</keyword>
<dbReference type="GO" id="GO:0032259">
    <property type="term" value="P:methylation"/>
    <property type="evidence" value="ECO:0007669"/>
    <property type="project" value="UniProtKB-KW"/>
</dbReference>
<dbReference type="GO" id="GO:0009007">
    <property type="term" value="F:site-specific DNA-methyltransferase (adenine-specific) activity"/>
    <property type="evidence" value="ECO:0007669"/>
    <property type="project" value="UniProtKB-EC"/>
</dbReference>